<reference evidence="2 3" key="1">
    <citation type="submission" date="2014-11" db="EMBL/GenBank/DDBJ databases">
        <title>Draft Genome Sequence of Brevibacterium linens AE038-8.</title>
        <authorList>
            <person name="Maizel D."/>
            <person name="Utturkar S.M."/>
            <person name="Brown S.D."/>
            <person name="Ferrero M."/>
            <person name="Rosen B.P."/>
        </authorList>
    </citation>
    <scope>NUCLEOTIDE SEQUENCE [LARGE SCALE GENOMIC DNA]</scope>
    <source>
        <strain evidence="2 3">AE038-8</strain>
    </source>
</reference>
<gene>
    <name evidence="2" type="ORF">AE0388_1557</name>
</gene>
<dbReference type="EMBL" id="JTJZ01000018">
    <property type="protein sequence ID" value="KHS52574.1"/>
    <property type="molecule type" value="Genomic_DNA"/>
</dbReference>
<keyword evidence="3" id="KW-1185">Reference proteome</keyword>
<dbReference type="RefSeq" id="WP_039208866.1">
    <property type="nucleotide sequence ID" value="NZ_JTJZ01000018.1"/>
</dbReference>
<proteinExistence type="predicted"/>
<organism evidence="2 3">
    <name type="scientific">Brevibacterium linens</name>
    <dbReference type="NCBI Taxonomy" id="1703"/>
    <lineage>
        <taxon>Bacteria</taxon>
        <taxon>Bacillati</taxon>
        <taxon>Actinomycetota</taxon>
        <taxon>Actinomycetes</taxon>
        <taxon>Micrococcales</taxon>
        <taxon>Brevibacteriaceae</taxon>
        <taxon>Brevibacterium</taxon>
    </lineage>
</organism>
<feature type="compositionally biased region" description="Basic and acidic residues" evidence="1">
    <location>
        <begin position="239"/>
        <end position="253"/>
    </location>
</feature>
<dbReference type="OrthoDB" id="3383452at2"/>
<dbReference type="AlphaFoldDB" id="A0A0B9A1Q3"/>
<dbReference type="Proteomes" id="UP000031488">
    <property type="component" value="Unassembled WGS sequence"/>
</dbReference>
<protein>
    <submittedName>
        <fullName evidence="2">Uncharacterized protein</fullName>
    </submittedName>
</protein>
<name>A0A0B9A1Q3_BRELN</name>
<evidence type="ECO:0000313" key="3">
    <source>
        <dbReference type="Proteomes" id="UP000031488"/>
    </source>
</evidence>
<feature type="region of interest" description="Disordered" evidence="1">
    <location>
        <begin position="103"/>
        <end position="182"/>
    </location>
</feature>
<accession>A0A0B9A1Q3</accession>
<evidence type="ECO:0000313" key="2">
    <source>
        <dbReference type="EMBL" id="KHS52574.1"/>
    </source>
</evidence>
<sequence length="279" mass="31352">MTRREGLFARLSLDYADHPKIAVLSDEAFRAHVEMILYSRKYMTDGQIAKQIAKRWPQQALNELLANDSEAPSLLELDSGDYLLHGFADMQETKQEIEAKRQVRAEAGRKGGRAKKQNAKPMPSKTPSKQSSNLLSKNVAEIETESETEVSYKPPVSPPAGDTRKPAPAGRKTRIPDDWAPNESHEAKAAELGIDLHAEAENFRDHAIANGKTFVDWSRGFHTWLNNALKFAPRPSGRPSERGPARNRADERMDQHRAVIENLRRIEEQQATTIQGELL</sequence>
<feature type="region of interest" description="Disordered" evidence="1">
    <location>
        <begin position="233"/>
        <end position="253"/>
    </location>
</feature>
<comment type="caution">
    <text evidence="2">The sequence shown here is derived from an EMBL/GenBank/DDBJ whole genome shotgun (WGS) entry which is preliminary data.</text>
</comment>
<feature type="compositionally biased region" description="Polar residues" evidence="1">
    <location>
        <begin position="125"/>
        <end position="136"/>
    </location>
</feature>
<evidence type="ECO:0000256" key="1">
    <source>
        <dbReference type="SAM" id="MobiDB-lite"/>
    </source>
</evidence>
<dbReference type="PATRIC" id="fig|1703.6.peg.1445"/>